<evidence type="ECO:0000259" key="7">
    <source>
        <dbReference type="Pfam" id="PF03553"/>
    </source>
</evidence>
<dbReference type="eggNOG" id="COG1757">
    <property type="taxonomic scope" value="Bacteria"/>
</dbReference>
<protein>
    <recommendedName>
        <fullName evidence="7">Na+/H+ antiporter NhaC-like C-terminal domain-containing protein</fullName>
    </recommendedName>
</protein>
<dbReference type="Pfam" id="PF03553">
    <property type="entry name" value="Na_H_antiporter"/>
    <property type="match status" value="1"/>
</dbReference>
<dbReference type="PANTHER" id="PTHR43478:SF1">
    <property type="entry name" value="NA+_H+ ANTIPORTER NHAC-LIKE C-TERMINAL DOMAIN-CONTAINING PROTEIN"/>
    <property type="match status" value="1"/>
</dbReference>
<evidence type="ECO:0000256" key="5">
    <source>
        <dbReference type="ARBA" id="ARBA00023136"/>
    </source>
</evidence>
<dbReference type="GO" id="GO:0005886">
    <property type="term" value="C:plasma membrane"/>
    <property type="evidence" value="ECO:0007669"/>
    <property type="project" value="UniProtKB-SubCell"/>
</dbReference>
<evidence type="ECO:0000313" key="9">
    <source>
        <dbReference type="Proteomes" id="UP000028006"/>
    </source>
</evidence>
<keyword evidence="9" id="KW-1185">Reference proteome</keyword>
<feature type="transmembrane region" description="Helical" evidence="6">
    <location>
        <begin position="6"/>
        <end position="28"/>
    </location>
</feature>
<feature type="transmembrane region" description="Helical" evidence="6">
    <location>
        <begin position="271"/>
        <end position="290"/>
    </location>
</feature>
<dbReference type="EMBL" id="JOKG01000005">
    <property type="protein sequence ID" value="KEQ11984.1"/>
    <property type="molecule type" value="Genomic_DNA"/>
</dbReference>
<feature type="transmembrane region" description="Helical" evidence="6">
    <location>
        <begin position="35"/>
        <end position="56"/>
    </location>
</feature>
<feature type="transmembrane region" description="Helical" evidence="6">
    <location>
        <begin position="177"/>
        <end position="194"/>
    </location>
</feature>
<evidence type="ECO:0000256" key="6">
    <source>
        <dbReference type="SAM" id="Phobius"/>
    </source>
</evidence>
<feature type="domain" description="Na+/H+ antiporter NhaC-like C-terminal" evidence="7">
    <location>
        <begin position="168"/>
        <end position="494"/>
    </location>
</feature>
<feature type="transmembrane region" description="Helical" evidence="6">
    <location>
        <begin position="386"/>
        <end position="404"/>
    </location>
</feature>
<keyword evidence="3 6" id="KW-0812">Transmembrane</keyword>
<feature type="transmembrane region" description="Helical" evidence="6">
    <location>
        <begin position="353"/>
        <end position="374"/>
    </location>
</feature>
<organism evidence="8 9">
    <name type="scientific">Endozoicomonas montiporae</name>
    <dbReference type="NCBI Taxonomy" id="1027273"/>
    <lineage>
        <taxon>Bacteria</taxon>
        <taxon>Pseudomonadati</taxon>
        <taxon>Pseudomonadota</taxon>
        <taxon>Gammaproteobacteria</taxon>
        <taxon>Oceanospirillales</taxon>
        <taxon>Endozoicomonadaceae</taxon>
        <taxon>Endozoicomonas</taxon>
    </lineage>
</organism>
<sequence>MALDTYINYADSALSLLPPVLAITLAIVTRKVLLSLGLGILSGILLLSDFSLSATVSDTFSRVTALVWSDGALETWNLYTIGFLLTVGVLMALVSVSGGTRAFGHWARKRIQNGRDAKLVTIMLGAVIFIDDYFNALLVGNVARPVTDQYGVSREKLAYCIDSTSAPVCVVSPISTWGAYIISLLVGIIAIHGLDGSSALSVFVQMIPMNFYAIFALLLLLCVVVFNLDIGPMAAAEQRAAQGQLWNPGKGLPAGEEVGLPELENGRVANLIAPLTMLIALVVGLMLYSGGDALAADGQSFSLIGALENAAGSWSMFAAGLTTAIVSTIWFAAQGVTGSDLLLAIRTGIKSMMPAVYILLMAWTIAGVISDMGTGSYLASLAEGNLPVAVVPALIFVLSAFAALSTGTSYGTFAIMLPIAANLAGALDASLMLPSMAAVLAGGVFGDHCSPISDTTILSSTGSGCHHIDHVATQLPYAVIAAVIAIASYLALGVTGSIIAGLLCGLVLLALTVAVLTRRSTSQQPQSA</sequence>
<feature type="transmembrane region" description="Helical" evidence="6">
    <location>
        <begin position="311"/>
        <end position="333"/>
    </location>
</feature>
<dbReference type="Proteomes" id="UP000028006">
    <property type="component" value="Unassembled WGS sequence"/>
</dbReference>
<feature type="transmembrane region" description="Helical" evidence="6">
    <location>
        <begin position="76"/>
        <end position="98"/>
    </location>
</feature>
<proteinExistence type="predicted"/>
<dbReference type="RefSeq" id="WP_034879138.1">
    <property type="nucleotide sequence ID" value="NZ_JOKG01000005.1"/>
</dbReference>
<accession>A0A081N0L1</accession>
<feature type="transmembrane region" description="Helical" evidence="6">
    <location>
        <begin position="475"/>
        <end position="492"/>
    </location>
</feature>
<evidence type="ECO:0000256" key="1">
    <source>
        <dbReference type="ARBA" id="ARBA00004651"/>
    </source>
</evidence>
<reference evidence="8 9" key="1">
    <citation type="submission" date="2014-06" db="EMBL/GenBank/DDBJ databases">
        <title>Whole Genome Sequences of Three Symbiotic Endozoicomonas Bacteria.</title>
        <authorList>
            <person name="Neave M.J."/>
            <person name="Apprill A."/>
            <person name="Voolstra C.R."/>
        </authorList>
    </citation>
    <scope>NUCLEOTIDE SEQUENCE [LARGE SCALE GENOMIC DNA]</scope>
    <source>
        <strain evidence="8 9">LMG 24815</strain>
    </source>
</reference>
<dbReference type="AlphaFoldDB" id="A0A081N0L1"/>
<comment type="subcellular location">
    <subcellularLocation>
        <location evidence="1">Cell membrane</location>
        <topology evidence="1">Multi-pass membrane protein</topology>
    </subcellularLocation>
</comment>
<evidence type="ECO:0000313" key="8">
    <source>
        <dbReference type="EMBL" id="KEQ11984.1"/>
    </source>
</evidence>
<keyword evidence="4 6" id="KW-1133">Transmembrane helix</keyword>
<feature type="transmembrane region" description="Helical" evidence="6">
    <location>
        <begin position="498"/>
        <end position="517"/>
    </location>
</feature>
<evidence type="ECO:0000256" key="2">
    <source>
        <dbReference type="ARBA" id="ARBA00022475"/>
    </source>
</evidence>
<gene>
    <name evidence="8" type="ORF">GZ77_23085</name>
</gene>
<evidence type="ECO:0000256" key="3">
    <source>
        <dbReference type="ARBA" id="ARBA00022692"/>
    </source>
</evidence>
<comment type="caution">
    <text evidence="8">The sequence shown here is derived from an EMBL/GenBank/DDBJ whole genome shotgun (WGS) entry which is preliminary data.</text>
</comment>
<name>A0A081N0L1_9GAMM</name>
<evidence type="ECO:0000256" key="4">
    <source>
        <dbReference type="ARBA" id="ARBA00022989"/>
    </source>
</evidence>
<keyword evidence="5 6" id="KW-0472">Membrane</keyword>
<dbReference type="PANTHER" id="PTHR43478">
    <property type="entry name" value="NA+/H+ ANTIPORTER-RELATED"/>
    <property type="match status" value="1"/>
</dbReference>
<dbReference type="InterPro" id="IPR018461">
    <property type="entry name" value="Na/H_Antiport_NhaC-like_C"/>
</dbReference>
<feature type="transmembrane region" description="Helical" evidence="6">
    <location>
        <begin position="206"/>
        <end position="226"/>
    </location>
</feature>
<keyword evidence="2" id="KW-1003">Cell membrane</keyword>